<organism evidence="1">
    <name type="scientific">freshwater metagenome</name>
    <dbReference type="NCBI Taxonomy" id="449393"/>
    <lineage>
        <taxon>unclassified sequences</taxon>
        <taxon>metagenomes</taxon>
        <taxon>ecological metagenomes</taxon>
    </lineage>
</organism>
<sequence>MSTAGVVDLFNADGDADVVIDVFGGFTNDLAPAYPTLASISATTTVAPR</sequence>
<dbReference type="EMBL" id="CAEZXM010000139">
    <property type="protein sequence ID" value="CAB4692677.1"/>
    <property type="molecule type" value="Genomic_DNA"/>
</dbReference>
<name>A0A6J6P212_9ZZZZ</name>
<protein>
    <submittedName>
        <fullName evidence="1">Unannotated protein</fullName>
    </submittedName>
</protein>
<dbReference type="AlphaFoldDB" id="A0A6J6P212"/>
<gene>
    <name evidence="1" type="ORF">UFOPK2366_00846</name>
</gene>
<evidence type="ECO:0000313" key="1">
    <source>
        <dbReference type="EMBL" id="CAB4692677.1"/>
    </source>
</evidence>
<proteinExistence type="predicted"/>
<accession>A0A6J6P212</accession>
<reference evidence="1" key="1">
    <citation type="submission" date="2020-05" db="EMBL/GenBank/DDBJ databases">
        <authorList>
            <person name="Chiriac C."/>
            <person name="Salcher M."/>
            <person name="Ghai R."/>
            <person name="Kavagutti S V."/>
        </authorList>
    </citation>
    <scope>NUCLEOTIDE SEQUENCE</scope>
</reference>